<dbReference type="EMBL" id="KZ678140">
    <property type="protein sequence ID" value="PSN63263.1"/>
    <property type="molecule type" value="Genomic_DNA"/>
</dbReference>
<protein>
    <submittedName>
        <fullName evidence="3">Uncharacterized protein</fullName>
    </submittedName>
</protein>
<evidence type="ECO:0000256" key="2">
    <source>
        <dbReference type="ARBA" id="ARBA00023242"/>
    </source>
</evidence>
<dbReference type="Proteomes" id="UP000240883">
    <property type="component" value="Unassembled WGS sequence"/>
</dbReference>
<evidence type="ECO:0000256" key="1">
    <source>
        <dbReference type="ARBA" id="ARBA00004123"/>
    </source>
</evidence>
<reference evidence="3 4" key="1">
    <citation type="journal article" date="2018" name="Front. Microbiol.">
        <title>Genome-Wide Analysis of Corynespora cassiicola Leaf Fall Disease Putative Effectors.</title>
        <authorList>
            <person name="Lopez D."/>
            <person name="Ribeiro S."/>
            <person name="Label P."/>
            <person name="Fumanal B."/>
            <person name="Venisse J.S."/>
            <person name="Kohler A."/>
            <person name="de Oliveira R.R."/>
            <person name="Labutti K."/>
            <person name="Lipzen A."/>
            <person name="Lail K."/>
            <person name="Bauer D."/>
            <person name="Ohm R.A."/>
            <person name="Barry K.W."/>
            <person name="Spatafora J."/>
            <person name="Grigoriev I.V."/>
            <person name="Martin F.M."/>
            <person name="Pujade-Renaud V."/>
        </authorList>
    </citation>
    <scope>NUCLEOTIDE SEQUENCE [LARGE SCALE GENOMIC DNA]</scope>
    <source>
        <strain evidence="3 4">Philippines</strain>
    </source>
</reference>
<gene>
    <name evidence="3" type="ORF">BS50DRAFT_624045</name>
</gene>
<dbReference type="AlphaFoldDB" id="A0A2T2NCV9"/>
<evidence type="ECO:0000313" key="3">
    <source>
        <dbReference type="EMBL" id="PSN63263.1"/>
    </source>
</evidence>
<proteinExistence type="predicted"/>
<keyword evidence="2" id="KW-0539">Nucleus</keyword>
<sequence length="403" mass="45161">MPRLRLTPQQNKDFRLFVRLCRKSLIAVEGYGNPILPDLLLRHSEAPTLLNLLLSLSSEMDTSETTSSPAKTYDLYDRALREIQTSILRCEEVNDPYALLAAIAGANILVVLSTDGSNHDWQHHAKHVIQIIDCADLNEIKSTPEGLFLSSLTAGFDIETFAIGRTTAPTYAWSRWEIDKALEPTTDGFQPYEISAGYPASLVSIIAELGKFAAANQTTLQFPGTVDPTLATEWARLNLALKSWEPPSLPNNMPQHQSFALRIARRNIQRAAMLYHGRRHGFHSNLVAPLLEEEKDLNNLVEDILVGVRQLINVYRAHGSTIANSMAWSLAVVGSECGSNKNKHLQREFLDMMEEMANLFYMTHLRYLGSICASIWQRQSEGLCGYVSLESVAREQDLCLLFM</sequence>
<dbReference type="OrthoDB" id="4844260at2759"/>
<keyword evidence="4" id="KW-1185">Reference proteome</keyword>
<comment type="subcellular location">
    <subcellularLocation>
        <location evidence="1">Nucleus</location>
    </subcellularLocation>
</comment>
<name>A0A2T2NCV9_CORCC</name>
<accession>A0A2T2NCV9</accession>
<dbReference type="PANTHER" id="PTHR37534:SF46">
    <property type="entry name" value="ZN(II)2CYS6 TRANSCRIPTION FACTOR (EUROFUNG)"/>
    <property type="match status" value="1"/>
</dbReference>
<evidence type="ECO:0000313" key="4">
    <source>
        <dbReference type="Proteomes" id="UP000240883"/>
    </source>
</evidence>
<dbReference type="Pfam" id="PF11951">
    <property type="entry name" value="Fungal_trans_2"/>
    <property type="match status" value="1"/>
</dbReference>
<dbReference type="InterPro" id="IPR021858">
    <property type="entry name" value="Fun_TF"/>
</dbReference>
<organism evidence="3 4">
    <name type="scientific">Corynespora cassiicola Philippines</name>
    <dbReference type="NCBI Taxonomy" id="1448308"/>
    <lineage>
        <taxon>Eukaryota</taxon>
        <taxon>Fungi</taxon>
        <taxon>Dikarya</taxon>
        <taxon>Ascomycota</taxon>
        <taxon>Pezizomycotina</taxon>
        <taxon>Dothideomycetes</taxon>
        <taxon>Pleosporomycetidae</taxon>
        <taxon>Pleosporales</taxon>
        <taxon>Corynesporascaceae</taxon>
        <taxon>Corynespora</taxon>
    </lineage>
</organism>
<dbReference type="PANTHER" id="PTHR37534">
    <property type="entry name" value="TRANSCRIPTIONAL ACTIVATOR PROTEIN UGA3"/>
    <property type="match status" value="1"/>
</dbReference>
<dbReference type="GO" id="GO:0005634">
    <property type="term" value="C:nucleus"/>
    <property type="evidence" value="ECO:0007669"/>
    <property type="project" value="UniProtKB-SubCell"/>
</dbReference>